<keyword evidence="2" id="KW-1185">Reference proteome</keyword>
<dbReference type="Proteomes" id="UP000296352">
    <property type="component" value="Chromosome"/>
</dbReference>
<dbReference type="EMBL" id="CP039247">
    <property type="protein sequence ID" value="QCB28631.1"/>
    <property type="molecule type" value="Genomic_DNA"/>
</dbReference>
<dbReference type="AlphaFoldDB" id="A0A4P7QFW0"/>
<dbReference type="KEGG" id="cee:CENDO_06785"/>
<protein>
    <submittedName>
        <fullName evidence="1">Uncharacterized protein</fullName>
    </submittedName>
</protein>
<dbReference type="OrthoDB" id="4774928at2"/>
<evidence type="ECO:0000313" key="1">
    <source>
        <dbReference type="EMBL" id="QCB28631.1"/>
    </source>
</evidence>
<accession>A0A4P7QFW0</accession>
<dbReference type="RefSeq" id="WP_136141345.1">
    <property type="nucleotide sequence ID" value="NZ_CP039247.1"/>
</dbReference>
<evidence type="ECO:0000313" key="2">
    <source>
        <dbReference type="Proteomes" id="UP000296352"/>
    </source>
</evidence>
<reference evidence="1 2" key="1">
    <citation type="submission" date="2019-04" db="EMBL/GenBank/DDBJ databases">
        <title>Corynebacterium endometrii sp. nov., isolated from the uterus of a cow with endometritis.</title>
        <authorList>
            <person name="Ballas P."/>
            <person name="Ruckert C."/>
            <person name="Wagener K."/>
            <person name="Drillich M."/>
            <person name="Kaempfer P."/>
            <person name="Busse H.-J."/>
            <person name="Ehling-Schulz M."/>
        </authorList>
    </citation>
    <scope>NUCLEOTIDE SEQUENCE [LARGE SCALE GENOMIC DNA]</scope>
    <source>
        <strain evidence="1 2">LMM-1653</strain>
    </source>
</reference>
<name>A0A4P7QFW0_9CORY</name>
<gene>
    <name evidence="1" type="ORF">CENDO_06785</name>
</gene>
<proteinExistence type="predicted"/>
<organism evidence="1 2">
    <name type="scientific">Corynebacterium endometrii</name>
    <dbReference type="NCBI Taxonomy" id="2488819"/>
    <lineage>
        <taxon>Bacteria</taxon>
        <taxon>Bacillati</taxon>
        <taxon>Actinomycetota</taxon>
        <taxon>Actinomycetes</taxon>
        <taxon>Mycobacteriales</taxon>
        <taxon>Corynebacteriaceae</taxon>
        <taxon>Corynebacterium</taxon>
    </lineage>
</organism>
<sequence>MKHLVVIPGSPALVEELVPQDSAGQSMVAAARRAVFEALAGGANKVHIIYRPNRKDYTAHTGSFRAWGAKRTAVSGGNYLPELVARYVIDPVLAELGLESSCVRVANSARSVLGETGLGRAPEEADTLCIVVADGSAGLTMRAPLTLVSTGAWAHAWCQNLLGGTNREPFDHQRLHEAGVLDPTPWAELAELARHATSRELLESDGGLGVGRYVAHWTFRPSMEEN</sequence>